<dbReference type="OrthoDB" id="9801773at2"/>
<keyword evidence="5" id="KW-1185">Reference proteome</keyword>
<dbReference type="Pfam" id="PF01370">
    <property type="entry name" value="Epimerase"/>
    <property type="match status" value="1"/>
</dbReference>
<dbReference type="PANTHER" id="PTHR11092:SF0">
    <property type="entry name" value="EPIMERASE FAMILY PROTEIN SDR39U1"/>
    <property type="match status" value="1"/>
</dbReference>
<proteinExistence type="inferred from homology"/>
<reference evidence="4 5" key="1">
    <citation type="submission" date="2018-08" db="EMBL/GenBank/DDBJ databases">
        <title>Mucilaginibacter sp. MYSH2.</title>
        <authorList>
            <person name="Seo T."/>
        </authorList>
    </citation>
    <scope>NUCLEOTIDE SEQUENCE [LARGE SCALE GENOMIC DNA]</scope>
    <source>
        <strain evidence="4 5">MYSH2</strain>
    </source>
</reference>
<dbReference type="PANTHER" id="PTHR11092">
    <property type="entry name" value="SUGAR NUCLEOTIDE EPIMERASE RELATED"/>
    <property type="match status" value="1"/>
</dbReference>
<organism evidence="4 5">
    <name type="scientific">Mucilaginibacter conchicola</name>
    <dbReference type="NCBI Taxonomy" id="2303333"/>
    <lineage>
        <taxon>Bacteria</taxon>
        <taxon>Pseudomonadati</taxon>
        <taxon>Bacteroidota</taxon>
        <taxon>Sphingobacteriia</taxon>
        <taxon>Sphingobacteriales</taxon>
        <taxon>Sphingobacteriaceae</taxon>
        <taxon>Mucilaginibacter</taxon>
    </lineage>
</organism>
<comment type="similarity">
    <text evidence="1">Belongs to the NAD(P)-dependent epimerase/dehydratase family. SDR39U1 subfamily.</text>
</comment>
<dbReference type="SUPFAM" id="SSF51735">
    <property type="entry name" value="NAD(P)-binding Rossmann-fold domains"/>
    <property type="match status" value="1"/>
</dbReference>
<dbReference type="EMBL" id="QWDC01000004">
    <property type="protein sequence ID" value="RFZ90323.1"/>
    <property type="molecule type" value="Genomic_DNA"/>
</dbReference>
<dbReference type="Gene3D" id="3.40.50.720">
    <property type="entry name" value="NAD(P)-binding Rossmann-like Domain"/>
    <property type="match status" value="1"/>
</dbReference>
<gene>
    <name evidence="4" type="ORF">D0C36_21235</name>
</gene>
<feature type="domain" description="NAD-dependent epimerase/dehydratase" evidence="2">
    <location>
        <begin position="6"/>
        <end position="220"/>
    </location>
</feature>
<dbReference type="InterPro" id="IPR036291">
    <property type="entry name" value="NAD(P)-bd_dom_sf"/>
</dbReference>
<dbReference type="NCBIfam" id="TIGR01777">
    <property type="entry name" value="yfcH"/>
    <property type="match status" value="1"/>
</dbReference>
<dbReference type="InterPro" id="IPR013549">
    <property type="entry name" value="DUF1731"/>
</dbReference>
<dbReference type="Proteomes" id="UP000264217">
    <property type="component" value="Unassembled WGS sequence"/>
</dbReference>
<evidence type="ECO:0000256" key="1">
    <source>
        <dbReference type="ARBA" id="ARBA00009353"/>
    </source>
</evidence>
<name>A0A372NPZ8_9SPHI</name>
<accession>A0A372NPZ8</accession>
<evidence type="ECO:0000259" key="2">
    <source>
        <dbReference type="Pfam" id="PF01370"/>
    </source>
</evidence>
<feature type="domain" description="DUF1731" evidence="3">
    <location>
        <begin position="254"/>
        <end position="300"/>
    </location>
</feature>
<dbReference type="Pfam" id="PF08338">
    <property type="entry name" value="DUF1731"/>
    <property type="match status" value="1"/>
</dbReference>
<sequence>MGNKNILITGGSGLLGKHLTDALLEQGHTVSHLSRQAGKNPNVKTFLWDVNKREIDPACIDGVDTIVHLAGAGIADKPWTPERKKEIVESRTESIRLIYGLMKQKPHNISSVISASGINYYGDSGDKLLEESDLPANDFVGNCCVEWEKAVDEGAALGLRIVKFRTGVVLTKNGGALPKLAMPVQLYVGSPLGSGKQWIPWIHPQDVTDMYLYALNTPELAGAFNMVAPNPVTNKQLTKAVAKELHKPLWAPNVPAFLIKLLFGEMAVLVLGSTKGSAQKIQASGFKFSYPDVESALKEIYG</sequence>
<dbReference type="InterPro" id="IPR001509">
    <property type="entry name" value="Epimerase_deHydtase"/>
</dbReference>
<evidence type="ECO:0000313" key="5">
    <source>
        <dbReference type="Proteomes" id="UP000264217"/>
    </source>
</evidence>
<dbReference type="InterPro" id="IPR010099">
    <property type="entry name" value="SDR39U1"/>
</dbReference>
<evidence type="ECO:0000259" key="3">
    <source>
        <dbReference type="Pfam" id="PF08338"/>
    </source>
</evidence>
<evidence type="ECO:0000313" key="4">
    <source>
        <dbReference type="EMBL" id="RFZ90323.1"/>
    </source>
</evidence>
<protein>
    <submittedName>
        <fullName evidence="4">TIGR01777 family protein</fullName>
    </submittedName>
</protein>
<dbReference type="RefSeq" id="WP_117393737.1">
    <property type="nucleotide sequence ID" value="NZ_QWDC01000004.1"/>
</dbReference>
<dbReference type="AlphaFoldDB" id="A0A372NPZ8"/>
<comment type="caution">
    <text evidence="4">The sequence shown here is derived from an EMBL/GenBank/DDBJ whole genome shotgun (WGS) entry which is preliminary data.</text>
</comment>